<name>N2BAB9_9FIRM</name>
<keyword evidence="5 9" id="KW-0238">DNA-binding</keyword>
<dbReference type="eggNOG" id="COG0745">
    <property type="taxonomic scope" value="Bacteria"/>
</dbReference>
<dbReference type="InterPro" id="IPR011006">
    <property type="entry name" value="CheY-like_superfamily"/>
</dbReference>
<comment type="caution">
    <text evidence="12">The sequence shown here is derived from an EMBL/GenBank/DDBJ whole genome shotgun (WGS) entry which is preliminary data.</text>
</comment>
<dbReference type="FunFam" id="1.10.10.10:FF:000018">
    <property type="entry name" value="DNA-binding response regulator ResD"/>
    <property type="match status" value="1"/>
</dbReference>
<dbReference type="InterPro" id="IPR001789">
    <property type="entry name" value="Sig_transdc_resp-reg_receiver"/>
</dbReference>
<protein>
    <recommendedName>
        <fullName evidence="1">Stage 0 sporulation protein A homolog</fullName>
    </recommendedName>
</protein>
<dbReference type="InterPro" id="IPR039420">
    <property type="entry name" value="WalR-like"/>
</dbReference>
<feature type="domain" description="OmpR/PhoB-type" evidence="11">
    <location>
        <begin position="125"/>
        <end position="224"/>
    </location>
</feature>
<dbReference type="PATRIC" id="fig|1235802.3.peg.431"/>
<keyword evidence="6" id="KW-0804">Transcription</keyword>
<organism evidence="12 13">
    <name type="scientific">Eubacterium plexicaudatum ASF492</name>
    <dbReference type="NCBI Taxonomy" id="1235802"/>
    <lineage>
        <taxon>Bacteria</taxon>
        <taxon>Bacillati</taxon>
        <taxon>Bacillota</taxon>
        <taxon>Clostridia</taxon>
        <taxon>Eubacteriales</taxon>
        <taxon>Eubacteriaceae</taxon>
        <taxon>Eubacterium</taxon>
    </lineage>
</organism>
<feature type="DNA-binding region" description="OmpR/PhoB-type" evidence="9">
    <location>
        <begin position="125"/>
        <end position="224"/>
    </location>
</feature>
<reference evidence="12 13" key="1">
    <citation type="journal article" date="2014" name="Genome Announc.">
        <title>Draft genome sequences of the altered schaedler flora, a defined bacterial community from gnotobiotic mice.</title>
        <authorList>
            <person name="Wannemuehler M.J."/>
            <person name="Overstreet A.M."/>
            <person name="Ward D.V."/>
            <person name="Phillips G.J."/>
        </authorList>
    </citation>
    <scope>NUCLEOTIDE SEQUENCE [LARGE SCALE GENOMIC DNA]</scope>
    <source>
        <strain evidence="12 13">ASF492</strain>
    </source>
</reference>
<evidence type="ECO:0000256" key="5">
    <source>
        <dbReference type="ARBA" id="ARBA00023125"/>
    </source>
</evidence>
<evidence type="ECO:0000256" key="4">
    <source>
        <dbReference type="ARBA" id="ARBA00023015"/>
    </source>
</evidence>
<proteinExistence type="predicted"/>
<keyword evidence="4" id="KW-0805">Transcription regulation</keyword>
<keyword evidence="13" id="KW-1185">Reference proteome</keyword>
<dbReference type="GO" id="GO:0032993">
    <property type="term" value="C:protein-DNA complex"/>
    <property type="evidence" value="ECO:0007669"/>
    <property type="project" value="TreeGrafter"/>
</dbReference>
<dbReference type="SMART" id="SM00862">
    <property type="entry name" value="Trans_reg_C"/>
    <property type="match status" value="1"/>
</dbReference>
<dbReference type="Proteomes" id="UP000012589">
    <property type="component" value="Unassembled WGS sequence"/>
</dbReference>
<dbReference type="Pfam" id="PF00072">
    <property type="entry name" value="Response_reg"/>
    <property type="match status" value="1"/>
</dbReference>
<dbReference type="PROSITE" id="PS51755">
    <property type="entry name" value="OMPR_PHOB"/>
    <property type="match status" value="1"/>
</dbReference>
<evidence type="ECO:0000256" key="9">
    <source>
        <dbReference type="PROSITE-ProRule" id="PRU01091"/>
    </source>
</evidence>
<dbReference type="GO" id="GO:0006355">
    <property type="term" value="P:regulation of DNA-templated transcription"/>
    <property type="evidence" value="ECO:0007669"/>
    <property type="project" value="InterPro"/>
</dbReference>
<dbReference type="AlphaFoldDB" id="N2BAB9"/>
<dbReference type="PANTHER" id="PTHR48111:SF2">
    <property type="entry name" value="RESPONSE REGULATOR SAER"/>
    <property type="match status" value="1"/>
</dbReference>
<comment type="function">
    <text evidence="7">May play the central regulatory role in sporulation. It may be an element of the effector pathway responsible for the activation of sporulation genes in response to nutritional stress. Spo0A may act in concert with spo0H (a sigma factor) to control the expression of some genes that are critical to the sporulation process.</text>
</comment>
<dbReference type="HOGENOM" id="CLU_000445_30_3_9"/>
<feature type="modified residue" description="4-aspartylphosphate" evidence="8">
    <location>
        <position position="52"/>
    </location>
</feature>
<gene>
    <name evidence="12" type="ORF">C823_00407</name>
</gene>
<keyword evidence="3" id="KW-0902">Two-component regulatory system</keyword>
<dbReference type="Gene3D" id="3.40.50.2300">
    <property type="match status" value="1"/>
</dbReference>
<dbReference type="STRING" id="1235802.C823_00407"/>
<sequence length="224" mass="26210">MFKILLIEDDKEICFILSELLARNHYQVISCYNGIDAIEKISSNTYDLILLDLMLPELSGEKIFAHIKTTNNTTPVIIISAKNQPEIRIELLRSGADDYITKPFYHEEVLARIKNVLRRCAEPVSSEYKIKDITLRTEDHKVYVDNKELNLTLTEYHLLKLFMKRPKQTFTKETLYQLIWGKEYIADDNTLNVHISKLRKKLDEAGTEAPYIDTVWGIGYRFHR</sequence>
<dbReference type="CDD" id="cd17574">
    <property type="entry name" value="REC_OmpR"/>
    <property type="match status" value="1"/>
</dbReference>
<dbReference type="GO" id="GO:0000156">
    <property type="term" value="F:phosphorelay response regulator activity"/>
    <property type="evidence" value="ECO:0007669"/>
    <property type="project" value="TreeGrafter"/>
</dbReference>
<dbReference type="EMBL" id="AQFT01000012">
    <property type="protein sequence ID" value="EMZ37341.1"/>
    <property type="molecule type" value="Genomic_DNA"/>
</dbReference>
<keyword evidence="2 8" id="KW-0597">Phosphoprotein</keyword>
<dbReference type="OrthoDB" id="1655504at2"/>
<dbReference type="GO" id="GO:0000976">
    <property type="term" value="F:transcription cis-regulatory region binding"/>
    <property type="evidence" value="ECO:0007669"/>
    <property type="project" value="TreeGrafter"/>
</dbReference>
<dbReference type="SMART" id="SM00448">
    <property type="entry name" value="REC"/>
    <property type="match status" value="1"/>
</dbReference>
<dbReference type="SUPFAM" id="SSF52172">
    <property type="entry name" value="CheY-like"/>
    <property type="match status" value="1"/>
</dbReference>
<evidence type="ECO:0000256" key="2">
    <source>
        <dbReference type="ARBA" id="ARBA00022553"/>
    </source>
</evidence>
<dbReference type="PROSITE" id="PS50110">
    <property type="entry name" value="RESPONSE_REGULATORY"/>
    <property type="match status" value="1"/>
</dbReference>
<dbReference type="PANTHER" id="PTHR48111">
    <property type="entry name" value="REGULATOR OF RPOS"/>
    <property type="match status" value="1"/>
</dbReference>
<evidence type="ECO:0000259" key="11">
    <source>
        <dbReference type="PROSITE" id="PS51755"/>
    </source>
</evidence>
<evidence type="ECO:0000259" key="10">
    <source>
        <dbReference type="PROSITE" id="PS50110"/>
    </source>
</evidence>
<evidence type="ECO:0000256" key="3">
    <source>
        <dbReference type="ARBA" id="ARBA00023012"/>
    </source>
</evidence>
<evidence type="ECO:0000256" key="1">
    <source>
        <dbReference type="ARBA" id="ARBA00018672"/>
    </source>
</evidence>
<feature type="domain" description="Response regulatory" evidence="10">
    <location>
        <begin position="3"/>
        <end position="117"/>
    </location>
</feature>
<evidence type="ECO:0000256" key="7">
    <source>
        <dbReference type="ARBA" id="ARBA00024867"/>
    </source>
</evidence>
<evidence type="ECO:0000256" key="8">
    <source>
        <dbReference type="PROSITE-ProRule" id="PRU00169"/>
    </source>
</evidence>
<dbReference type="InterPro" id="IPR036388">
    <property type="entry name" value="WH-like_DNA-bd_sf"/>
</dbReference>
<evidence type="ECO:0000313" key="13">
    <source>
        <dbReference type="Proteomes" id="UP000012589"/>
    </source>
</evidence>
<evidence type="ECO:0000256" key="6">
    <source>
        <dbReference type="ARBA" id="ARBA00023163"/>
    </source>
</evidence>
<dbReference type="Gene3D" id="1.10.10.10">
    <property type="entry name" value="Winged helix-like DNA-binding domain superfamily/Winged helix DNA-binding domain"/>
    <property type="match status" value="1"/>
</dbReference>
<dbReference type="Pfam" id="PF00486">
    <property type="entry name" value="Trans_reg_C"/>
    <property type="match status" value="1"/>
</dbReference>
<dbReference type="CDD" id="cd00383">
    <property type="entry name" value="trans_reg_C"/>
    <property type="match status" value="1"/>
</dbReference>
<dbReference type="InterPro" id="IPR001867">
    <property type="entry name" value="OmpR/PhoB-type_DNA-bd"/>
</dbReference>
<accession>N2BAB9</accession>
<dbReference type="GO" id="GO:0005829">
    <property type="term" value="C:cytosol"/>
    <property type="evidence" value="ECO:0007669"/>
    <property type="project" value="TreeGrafter"/>
</dbReference>
<evidence type="ECO:0000313" key="12">
    <source>
        <dbReference type="EMBL" id="EMZ37341.1"/>
    </source>
</evidence>